<dbReference type="Pfam" id="PF12730">
    <property type="entry name" value="ABC2_membrane_4"/>
    <property type="match status" value="1"/>
</dbReference>
<feature type="transmembrane region" description="Helical" evidence="1">
    <location>
        <begin position="21"/>
        <end position="39"/>
    </location>
</feature>
<evidence type="ECO:0000256" key="1">
    <source>
        <dbReference type="SAM" id="Phobius"/>
    </source>
</evidence>
<dbReference type="EMBL" id="VWSH01000001">
    <property type="protein sequence ID" value="KAA5536136.1"/>
    <property type="molecule type" value="Genomic_DNA"/>
</dbReference>
<dbReference type="AlphaFoldDB" id="A0A5M6CMA1"/>
<feature type="transmembrane region" description="Helical" evidence="1">
    <location>
        <begin position="150"/>
        <end position="174"/>
    </location>
</feature>
<proteinExistence type="predicted"/>
<organism evidence="2 3">
    <name type="scientific">Taibaiella lutea</name>
    <dbReference type="NCBI Taxonomy" id="2608001"/>
    <lineage>
        <taxon>Bacteria</taxon>
        <taxon>Pseudomonadati</taxon>
        <taxon>Bacteroidota</taxon>
        <taxon>Chitinophagia</taxon>
        <taxon>Chitinophagales</taxon>
        <taxon>Chitinophagaceae</taxon>
        <taxon>Taibaiella</taxon>
    </lineage>
</organism>
<name>A0A5M6CMA1_9BACT</name>
<dbReference type="Proteomes" id="UP000323632">
    <property type="component" value="Unassembled WGS sequence"/>
</dbReference>
<keyword evidence="3" id="KW-1185">Reference proteome</keyword>
<dbReference type="RefSeq" id="WP_150030709.1">
    <property type="nucleotide sequence ID" value="NZ_VWSH01000001.1"/>
</dbReference>
<evidence type="ECO:0008006" key="4">
    <source>
        <dbReference type="Google" id="ProtNLM"/>
    </source>
</evidence>
<keyword evidence="1" id="KW-0472">Membrane</keyword>
<feature type="transmembrane region" description="Helical" evidence="1">
    <location>
        <begin position="227"/>
        <end position="249"/>
    </location>
</feature>
<dbReference type="PANTHER" id="PTHR37305">
    <property type="entry name" value="INTEGRAL MEMBRANE PROTEIN-RELATED"/>
    <property type="match status" value="1"/>
</dbReference>
<dbReference type="PANTHER" id="PTHR37305:SF1">
    <property type="entry name" value="MEMBRANE PROTEIN"/>
    <property type="match status" value="1"/>
</dbReference>
<evidence type="ECO:0000313" key="2">
    <source>
        <dbReference type="EMBL" id="KAA5536136.1"/>
    </source>
</evidence>
<accession>A0A5M6CMA1</accession>
<reference evidence="2 3" key="1">
    <citation type="submission" date="2019-09" db="EMBL/GenBank/DDBJ databases">
        <title>Genome sequence and assembly of Taibaiella sp.</title>
        <authorList>
            <person name="Chhetri G."/>
        </authorList>
    </citation>
    <scope>NUCLEOTIDE SEQUENCE [LARGE SCALE GENOMIC DNA]</scope>
    <source>
        <strain evidence="2 3">KVB11</strain>
    </source>
</reference>
<gene>
    <name evidence="2" type="ORF">F0919_00245</name>
</gene>
<feature type="transmembrane region" description="Helical" evidence="1">
    <location>
        <begin position="181"/>
        <end position="207"/>
    </location>
</feature>
<comment type="caution">
    <text evidence="2">The sequence shown here is derived from an EMBL/GenBank/DDBJ whole genome shotgun (WGS) entry which is preliminary data.</text>
</comment>
<keyword evidence="1" id="KW-0812">Transmembrane</keyword>
<feature type="transmembrane region" description="Helical" evidence="1">
    <location>
        <begin position="110"/>
        <end position="138"/>
    </location>
</feature>
<sequence>MNFINSLQSEWMKTRRSAASWLCIIGASFLPVLFIVSFLKDHSTINDIHGQQNVWKIYFFQIWRFMAMAILPFGVILSSTLIAQIEYRNNTWKQLHTTPQSLTTIFTAKLLAIILMVVKFFIIFNIGILLSAIIPSLLFRHGLPTAAFPFYFFMEINLKIFISCLPVIAIQFLLSLQFKNFLIPVGVGLLLLVGSIILIFGWKYAYLSPYSYTILLVTGDKTKPLPVNIYAFSAGYFILGVVISYYLYLSKKDKS</sequence>
<evidence type="ECO:0000313" key="3">
    <source>
        <dbReference type="Proteomes" id="UP000323632"/>
    </source>
</evidence>
<dbReference type="CDD" id="cd21809">
    <property type="entry name" value="ABC-2_lan_permease-like"/>
    <property type="match status" value="1"/>
</dbReference>
<keyword evidence="1" id="KW-1133">Transmembrane helix</keyword>
<protein>
    <recommendedName>
        <fullName evidence="4">ABC transporter permease</fullName>
    </recommendedName>
</protein>
<feature type="transmembrane region" description="Helical" evidence="1">
    <location>
        <begin position="59"/>
        <end position="83"/>
    </location>
</feature>